<protein>
    <submittedName>
        <fullName evidence="2">Uncharacterized protein</fullName>
    </submittedName>
</protein>
<comment type="caution">
    <text evidence="2">The sequence shown here is derived from an EMBL/GenBank/DDBJ whole genome shotgun (WGS) entry which is preliminary data.</text>
</comment>
<evidence type="ECO:0000256" key="1">
    <source>
        <dbReference type="SAM" id="Phobius"/>
    </source>
</evidence>
<feature type="transmembrane region" description="Helical" evidence="1">
    <location>
        <begin position="48"/>
        <end position="68"/>
    </location>
</feature>
<keyword evidence="1" id="KW-0812">Transmembrane</keyword>
<evidence type="ECO:0000313" key="2">
    <source>
        <dbReference type="EMBL" id="KAK4528608.1"/>
    </source>
</evidence>
<organism evidence="2 3">
    <name type="scientific">Galdieria yellowstonensis</name>
    <dbReference type="NCBI Taxonomy" id="3028027"/>
    <lineage>
        <taxon>Eukaryota</taxon>
        <taxon>Rhodophyta</taxon>
        <taxon>Bangiophyceae</taxon>
        <taxon>Galdieriales</taxon>
        <taxon>Galdieriaceae</taxon>
        <taxon>Galdieria</taxon>
    </lineage>
</organism>
<dbReference type="AlphaFoldDB" id="A0AAV9IMU6"/>
<keyword evidence="1" id="KW-1133">Transmembrane helix</keyword>
<keyword evidence="3" id="KW-1185">Reference proteome</keyword>
<name>A0AAV9IMU6_9RHOD</name>
<dbReference type="EMBL" id="JANCYU010000067">
    <property type="protein sequence ID" value="KAK4528608.1"/>
    <property type="molecule type" value="Genomic_DNA"/>
</dbReference>
<gene>
    <name evidence="2" type="ORF">GAYE_SCF62G6553</name>
</gene>
<reference evidence="2 3" key="1">
    <citation type="submission" date="2022-07" db="EMBL/GenBank/DDBJ databases">
        <title>Genome-wide signatures of adaptation to extreme environments.</title>
        <authorList>
            <person name="Cho C.H."/>
            <person name="Yoon H.S."/>
        </authorList>
    </citation>
    <scope>NUCLEOTIDE SEQUENCE [LARGE SCALE GENOMIC DNA]</scope>
    <source>
        <strain evidence="2 3">108.79 E11</strain>
    </source>
</reference>
<sequence>MQEKKALDEASHRWWTTGEFTYQACTPSTLVALELDNGSSQCGFRTDLPGFILVVQFLVAVMGIRMSIIDNLRRISLDLTTLLLPPRADALKGMAKPLE</sequence>
<dbReference type="Proteomes" id="UP001300502">
    <property type="component" value="Unassembled WGS sequence"/>
</dbReference>
<accession>A0AAV9IMU6</accession>
<evidence type="ECO:0000313" key="3">
    <source>
        <dbReference type="Proteomes" id="UP001300502"/>
    </source>
</evidence>
<proteinExistence type="predicted"/>
<keyword evidence="1" id="KW-0472">Membrane</keyword>